<sequence>MALPLMLLTAGLHRSRQPSIVDASTGYRPTGRHETAAATLTALITGGVGLGLVSALVMPQVDKVLPDPFEGWSVPTKPTESDPPPPQADPRTPAPESRITTVPTKLPPVTGESPVVPVSEPDLTPITPVTGQAETGPVADPLPPHVPVWREATRHPRFLDRFQPPYPSAMQREGIEGSCPVSVTINAGGRVTEVRDAGCTDPAFFRATERHALSQWRFVPATRDGTPTETSQTLTVRFRISADR</sequence>
<keyword evidence="5" id="KW-0997">Cell inner membrane</keyword>
<dbReference type="Proteomes" id="UP000503018">
    <property type="component" value="Chromosome"/>
</dbReference>
<gene>
    <name evidence="12" type="ORF">GV829_04125</name>
</gene>
<name>A0A6M4AUK1_9SPHN</name>
<dbReference type="InterPro" id="IPR051045">
    <property type="entry name" value="TonB-dependent_transducer"/>
</dbReference>
<keyword evidence="7" id="KW-0653">Protein transport</keyword>
<dbReference type="GO" id="GO:0015031">
    <property type="term" value="P:protein transport"/>
    <property type="evidence" value="ECO:0007669"/>
    <property type="project" value="UniProtKB-KW"/>
</dbReference>
<dbReference type="KEGG" id="slan:GV829_04125"/>
<dbReference type="PANTHER" id="PTHR33446">
    <property type="entry name" value="PROTEIN TONB-RELATED"/>
    <property type="match status" value="1"/>
</dbReference>
<keyword evidence="4" id="KW-1003">Cell membrane</keyword>
<keyword evidence="6" id="KW-0812">Transmembrane</keyword>
<comment type="similarity">
    <text evidence="2">Belongs to the TonB family.</text>
</comment>
<evidence type="ECO:0000313" key="13">
    <source>
        <dbReference type="Proteomes" id="UP000503018"/>
    </source>
</evidence>
<dbReference type="GO" id="GO:0031992">
    <property type="term" value="F:energy transducer activity"/>
    <property type="evidence" value="ECO:0007669"/>
    <property type="project" value="TreeGrafter"/>
</dbReference>
<evidence type="ECO:0000259" key="11">
    <source>
        <dbReference type="PROSITE" id="PS52015"/>
    </source>
</evidence>
<feature type="region of interest" description="Disordered" evidence="10">
    <location>
        <begin position="69"/>
        <end position="122"/>
    </location>
</feature>
<dbReference type="GO" id="GO:0098797">
    <property type="term" value="C:plasma membrane protein complex"/>
    <property type="evidence" value="ECO:0007669"/>
    <property type="project" value="TreeGrafter"/>
</dbReference>
<dbReference type="Gene3D" id="3.30.1150.10">
    <property type="match status" value="1"/>
</dbReference>
<evidence type="ECO:0000256" key="3">
    <source>
        <dbReference type="ARBA" id="ARBA00022448"/>
    </source>
</evidence>
<dbReference type="RefSeq" id="WP_169944094.1">
    <property type="nucleotide sequence ID" value="NZ_CP053015.1"/>
</dbReference>
<proteinExistence type="inferred from homology"/>
<dbReference type="GO" id="GO:0055085">
    <property type="term" value="P:transmembrane transport"/>
    <property type="evidence" value="ECO:0007669"/>
    <property type="project" value="InterPro"/>
</dbReference>
<dbReference type="PROSITE" id="PS52015">
    <property type="entry name" value="TONB_CTD"/>
    <property type="match status" value="1"/>
</dbReference>
<evidence type="ECO:0000256" key="2">
    <source>
        <dbReference type="ARBA" id="ARBA00006555"/>
    </source>
</evidence>
<feature type="domain" description="TonB C-terminal" evidence="11">
    <location>
        <begin position="151"/>
        <end position="244"/>
    </location>
</feature>
<evidence type="ECO:0000256" key="4">
    <source>
        <dbReference type="ARBA" id="ARBA00022475"/>
    </source>
</evidence>
<reference evidence="12 13" key="1">
    <citation type="submission" date="2020-01" db="EMBL/GenBank/DDBJ databases">
        <title>Sphingomonas sp. strain CSW-10.</title>
        <authorList>
            <person name="Chen W.-M."/>
        </authorList>
    </citation>
    <scope>NUCLEOTIDE SEQUENCE [LARGE SCALE GENOMIC DNA]</scope>
    <source>
        <strain evidence="12 13">CSW-10</strain>
    </source>
</reference>
<dbReference type="EMBL" id="CP053015">
    <property type="protein sequence ID" value="QJQ31729.1"/>
    <property type="molecule type" value="Genomic_DNA"/>
</dbReference>
<dbReference type="InterPro" id="IPR006260">
    <property type="entry name" value="TonB/TolA_C"/>
</dbReference>
<protein>
    <submittedName>
        <fullName evidence="12">TonB family protein</fullName>
    </submittedName>
</protein>
<organism evidence="12 13">
    <name type="scientific">Sphingomonas lacunae</name>
    <dbReference type="NCBI Taxonomy" id="2698828"/>
    <lineage>
        <taxon>Bacteria</taxon>
        <taxon>Pseudomonadati</taxon>
        <taxon>Pseudomonadota</taxon>
        <taxon>Alphaproteobacteria</taxon>
        <taxon>Sphingomonadales</taxon>
        <taxon>Sphingomonadaceae</taxon>
        <taxon>Sphingomonas</taxon>
    </lineage>
</organism>
<keyword evidence="13" id="KW-1185">Reference proteome</keyword>
<comment type="subcellular location">
    <subcellularLocation>
        <location evidence="1">Cell inner membrane</location>
        <topology evidence="1">Single-pass membrane protein</topology>
        <orientation evidence="1">Periplasmic side</orientation>
    </subcellularLocation>
</comment>
<dbReference type="PANTHER" id="PTHR33446:SF2">
    <property type="entry name" value="PROTEIN TONB"/>
    <property type="match status" value="1"/>
</dbReference>
<evidence type="ECO:0000256" key="10">
    <source>
        <dbReference type="SAM" id="MobiDB-lite"/>
    </source>
</evidence>
<evidence type="ECO:0000256" key="1">
    <source>
        <dbReference type="ARBA" id="ARBA00004383"/>
    </source>
</evidence>
<dbReference type="AlphaFoldDB" id="A0A6M4AUK1"/>
<dbReference type="NCBIfam" id="TIGR01352">
    <property type="entry name" value="tonB_Cterm"/>
    <property type="match status" value="1"/>
</dbReference>
<evidence type="ECO:0000256" key="8">
    <source>
        <dbReference type="ARBA" id="ARBA00022989"/>
    </source>
</evidence>
<accession>A0A6M4AUK1</accession>
<dbReference type="SUPFAM" id="SSF74653">
    <property type="entry name" value="TolA/TonB C-terminal domain"/>
    <property type="match status" value="1"/>
</dbReference>
<evidence type="ECO:0000256" key="5">
    <source>
        <dbReference type="ARBA" id="ARBA00022519"/>
    </source>
</evidence>
<evidence type="ECO:0000256" key="7">
    <source>
        <dbReference type="ARBA" id="ARBA00022927"/>
    </source>
</evidence>
<keyword evidence="3" id="KW-0813">Transport</keyword>
<evidence type="ECO:0000256" key="6">
    <source>
        <dbReference type="ARBA" id="ARBA00022692"/>
    </source>
</evidence>
<dbReference type="InterPro" id="IPR037682">
    <property type="entry name" value="TonB_C"/>
</dbReference>
<evidence type="ECO:0000256" key="9">
    <source>
        <dbReference type="ARBA" id="ARBA00023136"/>
    </source>
</evidence>
<keyword evidence="9" id="KW-0472">Membrane</keyword>
<dbReference type="Pfam" id="PF03544">
    <property type="entry name" value="TonB_C"/>
    <property type="match status" value="1"/>
</dbReference>
<evidence type="ECO:0000313" key="12">
    <source>
        <dbReference type="EMBL" id="QJQ31729.1"/>
    </source>
</evidence>
<keyword evidence="8" id="KW-1133">Transmembrane helix</keyword>